<dbReference type="FunFam" id="3.20.20.70:FF:000062">
    <property type="entry name" value="Cytochrome b2, mitochondrial, putative"/>
    <property type="match status" value="1"/>
</dbReference>
<comment type="caution">
    <text evidence="21">The sequence shown here is derived from an EMBL/GenBank/DDBJ whole genome shotgun (WGS) entry which is preliminary data.</text>
</comment>
<dbReference type="SMART" id="SM01117">
    <property type="entry name" value="Cyt-b5"/>
    <property type="match status" value="1"/>
</dbReference>
<protein>
    <recommendedName>
        <fullName evidence="16">L-lactate dehydrogenase (cytochrome)</fullName>
        <ecNumber evidence="15">1.1.2.3</ecNumber>
    </recommendedName>
</protein>
<dbReference type="SUPFAM" id="SSF55856">
    <property type="entry name" value="Cytochrome b5-like heme/steroid binding domain"/>
    <property type="match status" value="1"/>
</dbReference>
<dbReference type="GO" id="GO:0005758">
    <property type="term" value="C:mitochondrial intermembrane space"/>
    <property type="evidence" value="ECO:0007669"/>
    <property type="project" value="UniProtKB-SubCell"/>
</dbReference>
<evidence type="ECO:0000256" key="14">
    <source>
        <dbReference type="ARBA" id="ARBA00061589"/>
    </source>
</evidence>
<dbReference type="Gene3D" id="3.20.20.70">
    <property type="entry name" value="Aldolase class I"/>
    <property type="match status" value="1"/>
</dbReference>
<dbReference type="PANTHER" id="PTHR10578:SF148">
    <property type="entry name" value="L-LACTATE DEHYDROGENASE (CYTOCHROME)"/>
    <property type="match status" value="1"/>
</dbReference>
<dbReference type="PANTHER" id="PTHR10578">
    <property type="entry name" value="S -2-HYDROXY-ACID OXIDASE-RELATED"/>
    <property type="match status" value="1"/>
</dbReference>
<dbReference type="GO" id="GO:0004460">
    <property type="term" value="F:L-lactate dehydrogenase (cytochrome) activity"/>
    <property type="evidence" value="ECO:0007669"/>
    <property type="project" value="UniProtKB-EC"/>
</dbReference>
<evidence type="ECO:0000256" key="11">
    <source>
        <dbReference type="ARBA" id="ARBA00023128"/>
    </source>
</evidence>
<comment type="subcellular location">
    <subcellularLocation>
        <location evidence="3">Mitochondrion intermembrane space</location>
    </subcellularLocation>
</comment>
<sequence length="486" mass="54158">MKKLLGDEVSKHNSRESCWVVVHGKAYDVTEFLPEHPGGPRIILKYAGKDATDEFDPIHPPDTLDKYLDKSKHLGEVDMSTMAAEQKDKDPSEEERLERIKRMPALEQCFNMTDFEAVAKRVMKKTSWAYYSSGADDEIVWFRPRVLVDVENVDLSTVMLGTKVDIPFYVTATALGKLGHPEGEVILTRAAWKHNVIQMIPTLASCSFDEIVDARQGDQVQWLQLYVNKNRDITKRIVQHAENRGCKGLFITVDAPQLGRREKDMRSKFSDSGSDVQSTSGDKVDRSQGAARAISSFIDPSLSWRDIPWFMSITNMPIILKGVQRVEDVILAVEAGVHGVVLSNHGGRQLDFARSGVEILAEVMPVLRERGWENKIEVYIDGGIRRGTDIIKALCLGAKGVGIGRPFLYAMSAYGLPGVDRAMQLLKDEMAMNMRLIGCSSMDQLNPSLIDARGLTTHTATVPEDTLHLSCYDPLVSPGDKVMPKL</sequence>
<gene>
    <name evidence="21" type="ORF">GP486_003215</name>
</gene>
<dbReference type="CDD" id="cd02922">
    <property type="entry name" value="FCB2_FMN"/>
    <property type="match status" value="1"/>
</dbReference>
<keyword evidence="5 17" id="KW-0349">Heme</keyword>
<comment type="subunit">
    <text evidence="4">Homotetramer.</text>
</comment>
<dbReference type="GO" id="GO:0006089">
    <property type="term" value="P:lactate metabolic process"/>
    <property type="evidence" value="ECO:0007669"/>
    <property type="project" value="TreeGrafter"/>
</dbReference>
<evidence type="ECO:0000256" key="13">
    <source>
        <dbReference type="ARBA" id="ARBA00061137"/>
    </source>
</evidence>
<keyword evidence="7" id="KW-0288">FMN</keyword>
<organism evidence="21 22">
    <name type="scientific">Trichoglossum hirsutum</name>
    <dbReference type="NCBI Taxonomy" id="265104"/>
    <lineage>
        <taxon>Eukaryota</taxon>
        <taxon>Fungi</taxon>
        <taxon>Dikarya</taxon>
        <taxon>Ascomycota</taxon>
        <taxon>Pezizomycotina</taxon>
        <taxon>Geoglossomycetes</taxon>
        <taxon>Geoglossales</taxon>
        <taxon>Geoglossaceae</taxon>
        <taxon>Trichoglossum</taxon>
    </lineage>
</organism>
<comment type="similarity">
    <text evidence="14">In the N-terminal section; belongs to the cytochrome b5 family.</text>
</comment>
<evidence type="ECO:0000256" key="17">
    <source>
        <dbReference type="RuleBase" id="RU362121"/>
    </source>
</evidence>
<dbReference type="InterPro" id="IPR018506">
    <property type="entry name" value="Cyt_B5_heme-BS"/>
</dbReference>
<dbReference type="InterPro" id="IPR036400">
    <property type="entry name" value="Cyt_B5-like_heme/steroid_sf"/>
</dbReference>
<reference evidence="21" key="1">
    <citation type="submission" date="2021-03" db="EMBL/GenBank/DDBJ databases">
        <title>Comparative genomics and phylogenomic investigation of the class Geoglossomycetes provide insights into ecological specialization and systematics.</title>
        <authorList>
            <person name="Melie T."/>
            <person name="Pirro S."/>
            <person name="Miller A.N."/>
            <person name="Quandt A."/>
        </authorList>
    </citation>
    <scope>NUCLEOTIDE SEQUENCE</scope>
    <source>
        <strain evidence="21">CAQ_001_2017</strain>
    </source>
</reference>
<dbReference type="Proteomes" id="UP000750711">
    <property type="component" value="Unassembled WGS sequence"/>
</dbReference>
<evidence type="ECO:0000256" key="8">
    <source>
        <dbReference type="ARBA" id="ARBA00022723"/>
    </source>
</evidence>
<dbReference type="InterPro" id="IPR000262">
    <property type="entry name" value="FMN-dep_DH"/>
</dbReference>
<dbReference type="GO" id="GO:0020037">
    <property type="term" value="F:heme binding"/>
    <property type="evidence" value="ECO:0007669"/>
    <property type="project" value="UniProtKB-UniRule"/>
</dbReference>
<evidence type="ECO:0000256" key="15">
    <source>
        <dbReference type="ARBA" id="ARBA00066458"/>
    </source>
</evidence>
<dbReference type="GO" id="GO:0046872">
    <property type="term" value="F:metal ion binding"/>
    <property type="evidence" value="ECO:0007669"/>
    <property type="project" value="UniProtKB-UniRule"/>
</dbReference>
<keyword evidence="8 17" id="KW-0479">Metal-binding</keyword>
<evidence type="ECO:0000256" key="6">
    <source>
        <dbReference type="ARBA" id="ARBA00022630"/>
    </source>
</evidence>
<dbReference type="InterPro" id="IPR037458">
    <property type="entry name" value="L-MDH/L-LDH_FMN-bd"/>
</dbReference>
<comment type="cofactor">
    <cofactor evidence="1">
        <name>FMN</name>
        <dbReference type="ChEBI" id="CHEBI:58210"/>
    </cofactor>
</comment>
<dbReference type="PROSITE" id="PS00557">
    <property type="entry name" value="FMN_HYDROXY_ACID_DH_1"/>
    <property type="match status" value="1"/>
</dbReference>
<dbReference type="PROSITE" id="PS00191">
    <property type="entry name" value="CYTOCHROME_B5_1"/>
    <property type="match status" value="1"/>
</dbReference>
<keyword evidence="11" id="KW-0496">Mitochondrion</keyword>
<evidence type="ECO:0000256" key="10">
    <source>
        <dbReference type="ARBA" id="ARBA00023004"/>
    </source>
</evidence>
<dbReference type="EMBL" id="JAGHQM010000415">
    <property type="protein sequence ID" value="KAH0562088.1"/>
    <property type="molecule type" value="Genomic_DNA"/>
</dbReference>
<keyword evidence="10 17" id="KW-0408">Iron</keyword>
<evidence type="ECO:0000256" key="3">
    <source>
        <dbReference type="ARBA" id="ARBA00004569"/>
    </source>
</evidence>
<dbReference type="SUPFAM" id="SSF51395">
    <property type="entry name" value="FMN-linked oxidoreductases"/>
    <property type="match status" value="1"/>
</dbReference>
<evidence type="ECO:0000256" key="12">
    <source>
        <dbReference type="ARBA" id="ARBA00052399"/>
    </source>
</evidence>
<dbReference type="PROSITE" id="PS51349">
    <property type="entry name" value="FMN_HYDROXY_ACID_DH_2"/>
    <property type="match status" value="1"/>
</dbReference>
<proteinExistence type="inferred from homology"/>
<evidence type="ECO:0000256" key="16">
    <source>
        <dbReference type="ARBA" id="ARBA00068515"/>
    </source>
</evidence>
<dbReference type="InterPro" id="IPR008259">
    <property type="entry name" value="FMN_hydac_DH_AS"/>
</dbReference>
<keyword evidence="6" id="KW-0285">Flavoprotein</keyword>
<evidence type="ECO:0000259" key="19">
    <source>
        <dbReference type="PROSITE" id="PS50255"/>
    </source>
</evidence>
<feature type="domain" description="FMN hydroxy acid dehydrogenase" evidence="20">
    <location>
        <begin position="104"/>
        <end position="455"/>
    </location>
</feature>
<comment type="catalytic activity">
    <reaction evidence="12">
        <text>(S)-lactate + 2 Fe(III)-[cytochrome c] = 2 Fe(II)-[cytochrome c] + pyruvate + 2 H(+)</text>
        <dbReference type="Rhea" id="RHEA:19909"/>
        <dbReference type="Rhea" id="RHEA-COMP:10350"/>
        <dbReference type="Rhea" id="RHEA-COMP:14399"/>
        <dbReference type="ChEBI" id="CHEBI:15361"/>
        <dbReference type="ChEBI" id="CHEBI:15378"/>
        <dbReference type="ChEBI" id="CHEBI:16651"/>
        <dbReference type="ChEBI" id="CHEBI:29033"/>
        <dbReference type="ChEBI" id="CHEBI:29034"/>
        <dbReference type="EC" id="1.1.2.3"/>
    </reaction>
    <physiologicalReaction direction="left-to-right" evidence="12">
        <dbReference type="Rhea" id="RHEA:19910"/>
    </physiologicalReaction>
</comment>
<comment type="similarity">
    <text evidence="13">In the C-terminal section; belongs to the FMN-dependent alpha-hydroxy acid dehydrogenase family.</text>
</comment>
<dbReference type="Pfam" id="PF00173">
    <property type="entry name" value="Cyt-b5"/>
    <property type="match status" value="1"/>
</dbReference>
<dbReference type="InterPro" id="IPR001199">
    <property type="entry name" value="Cyt_B5-like_heme/steroid-bd"/>
</dbReference>
<keyword evidence="22" id="KW-1185">Reference proteome</keyword>
<dbReference type="FunFam" id="3.10.120.10:FF:000012">
    <property type="entry name" value="Mitochondrial cytochrome b2, putative"/>
    <property type="match status" value="1"/>
</dbReference>
<feature type="compositionally biased region" description="Polar residues" evidence="18">
    <location>
        <begin position="270"/>
        <end position="281"/>
    </location>
</feature>
<evidence type="ECO:0000256" key="2">
    <source>
        <dbReference type="ARBA" id="ARBA00001970"/>
    </source>
</evidence>
<dbReference type="PROSITE" id="PS50255">
    <property type="entry name" value="CYTOCHROME_B5_2"/>
    <property type="match status" value="1"/>
</dbReference>
<dbReference type="PRINTS" id="PR00363">
    <property type="entry name" value="CYTOCHROMEB5"/>
</dbReference>
<dbReference type="Gene3D" id="3.10.120.10">
    <property type="entry name" value="Cytochrome b5-like heme/steroid binding domain"/>
    <property type="match status" value="1"/>
</dbReference>
<evidence type="ECO:0000256" key="4">
    <source>
        <dbReference type="ARBA" id="ARBA00011881"/>
    </source>
</evidence>
<accession>A0A9P8LDH2</accession>
<evidence type="ECO:0000256" key="1">
    <source>
        <dbReference type="ARBA" id="ARBA00001917"/>
    </source>
</evidence>
<evidence type="ECO:0000256" key="5">
    <source>
        <dbReference type="ARBA" id="ARBA00022617"/>
    </source>
</evidence>
<feature type="region of interest" description="Disordered" evidence="18">
    <location>
        <begin position="262"/>
        <end position="287"/>
    </location>
</feature>
<evidence type="ECO:0000256" key="18">
    <source>
        <dbReference type="SAM" id="MobiDB-lite"/>
    </source>
</evidence>
<dbReference type="AlphaFoldDB" id="A0A9P8LDH2"/>
<keyword evidence="9" id="KW-0560">Oxidoreductase</keyword>
<evidence type="ECO:0000256" key="9">
    <source>
        <dbReference type="ARBA" id="ARBA00023002"/>
    </source>
</evidence>
<comment type="similarity">
    <text evidence="17">Belongs to the cytochrome b5 family.</text>
</comment>
<dbReference type="InterPro" id="IPR013785">
    <property type="entry name" value="Aldolase_TIM"/>
</dbReference>
<evidence type="ECO:0000313" key="22">
    <source>
        <dbReference type="Proteomes" id="UP000750711"/>
    </source>
</evidence>
<comment type="cofactor">
    <cofactor evidence="2">
        <name>heme b</name>
        <dbReference type="ChEBI" id="CHEBI:60344"/>
    </cofactor>
</comment>
<name>A0A9P8LDH2_9PEZI</name>
<feature type="domain" description="Cytochrome b5 heme-binding" evidence="19">
    <location>
        <begin position="1"/>
        <end position="78"/>
    </location>
</feature>
<dbReference type="InterPro" id="IPR037396">
    <property type="entry name" value="FMN_HAD"/>
</dbReference>
<evidence type="ECO:0000259" key="20">
    <source>
        <dbReference type="PROSITE" id="PS51349"/>
    </source>
</evidence>
<dbReference type="EC" id="1.1.2.3" evidence="15"/>
<dbReference type="Pfam" id="PF01070">
    <property type="entry name" value="FMN_dh"/>
    <property type="match status" value="1"/>
</dbReference>
<evidence type="ECO:0000256" key="7">
    <source>
        <dbReference type="ARBA" id="ARBA00022643"/>
    </source>
</evidence>
<evidence type="ECO:0000313" key="21">
    <source>
        <dbReference type="EMBL" id="KAH0562088.1"/>
    </source>
</evidence>